<evidence type="ECO:0000259" key="1">
    <source>
        <dbReference type="PROSITE" id="PS51819"/>
    </source>
</evidence>
<name>A0A2W5ZG48_9BACT</name>
<dbReference type="SUPFAM" id="SSF54593">
    <property type="entry name" value="Glyoxalase/Bleomycin resistance protein/Dihydroxybiphenyl dioxygenase"/>
    <property type="match status" value="1"/>
</dbReference>
<dbReference type="Proteomes" id="UP000248724">
    <property type="component" value="Unassembled WGS sequence"/>
</dbReference>
<dbReference type="Gene3D" id="3.10.180.10">
    <property type="entry name" value="2,3-Dihydroxybiphenyl 1,2-Dioxygenase, domain 1"/>
    <property type="match status" value="1"/>
</dbReference>
<reference evidence="2 3" key="1">
    <citation type="journal article" date="2017" name="Nature">
        <title>Atmospheric trace gases support primary production in Antarctic desert surface soil.</title>
        <authorList>
            <person name="Ji M."/>
            <person name="Greening C."/>
            <person name="Vanwonterghem I."/>
            <person name="Carere C.R."/>
            <person name="Bay S.K."/>
            <person name="Steen J.A."/>
            <person name="Montgomery K."/>
            <person name="Lines T."/>
            <person name="Beardall J."/>
            <person name="van Dorst J."/>
            <person name="Snape I."/>
            <person name="Stott M.B."/>
            <person name="Hugenholtz P."/>
            <person name="Ferrari B.C."/>
        </authorList>
    </citation>
    <scope>NUCLEOTIDE SEQUENCE [LARGE SCALE GENOMIC DNA]</scope>
    <source>
        <strain evidence="2">RRmetagenome_bin12</strain>
    </source>
</reference>
<evidence type="ECO:0000313" key="2">
    <source>
        <dbReference type="EMBL" id="PZR84373.1"/>
    </source>
</evidence>
<dbReference type="AlphaFoldDB" id="A0A2W5ZG48"/>
<protein>
    <submittedName>
        <fullName evidence="2">Glyoxalase</fullName>
    </submittedName>
</protein>
<feature type="domain" description="VOC" evidence="1">
    <location>
        <begin position="5"/>
        <end position="124"/>
    </location>
</feature>
<comment type="caution">
    <text evidence="2">The sequence shown here is derived from an EMBL/GenBank/DDBJ whole genome shotgun (WGS) entry which is preliminary data.</text>
</comment>
<dbReference type="InterPro" id="IPR029068">
    <property type="entry name" value="Glyas_Bleomycin-R_OHBP_Dase"/>
</dbReference>
<dbReference type="Pfam" id="PF00903">
    <property type="entry name" value="Glyoxalase"/>
    <property type="match status" value="1"/>
</dbReference>
<gene>
    <name evidence="2" type="ORF">DLM65_00045</name>
</gene>
<dbReference type="InterPro" id="IPR037523">
    <property type="entry name" value="VOC_core"/>
</dbReference>
<dbReference type="PROSITE" id="PS51819">
    <property type="entry name" value="VOC"/>
    <property type="match status" value="1"/>
</dbReference>
<accession>A0A2W5ZG48</accession>
<dbReference type="EMBL" id="QHBU01000001">
    <property type="protein sequence ID" value="PZR84373.1"/>
    <property type="molecule type" value="Genomic_DNA"/>
</dbReference>
<sequence>MLDGATTHAVLPAMDMERATRFYTEKVGAQQRAAVEGATFFSVGDSEFSIYPTPNSNRGGHTQMGLRVPDCRAVAAELRSRGVEFEEYDFPGLKTVDGVADIGGGGSAAWFKDSEGNIIGVVQVPI</sequence>
<dbReference type="InterPro" id="IPR004360">
    <property type="entry name" value="Glyas_Fos-R_dOase_dom"/>
</dbReference>
<organism evidence="2 3">
    <name type="scientific">Candidatus Aeolococcus gillhamiae</name>
    <dbReference type="NCBI Taxonomy" id="3127015"/>
    <lineage>
        <taxon>Bacteria</taxon>
        <taxon>Bacillati</taxon>
        <taxon>Candidatus Dormiibacterota</taxon>
        <taxon>Candidatus Dormibacteria</taxon>
        <taxon>Candidatus Aeolococcales</taxon>
        <taxon>Candidatus Aeolococcaceae</taxon>
        <taxon>Candidatus Aeolococcus</taxon>
    </lineage>
</organism>
<evidence type="ECO:0000313" key="3">
    <source>
        <dbReference type="Proteomes" id="UP000248724"/>
    </source>
</evidence>
<proteinExistence type="predicted"/>